<keyword evidence="2" id="KW-1185">Reference proteome</keyword>
<organism evidence="1 2">
    <name type="scientific">Subsaximicrobium wynnwilliamsii</name>
    <dbReference type="NCBI Taxonomy" id="291179"/>
    <lineage>
        <taxon>Bacteria</taxon>
        <taxon>Pseudomonadati</taxon>
        <taxon>Bacteroidota</taxon>
        <taxon>Flavobacteriia</taxon>
        <taxon>Flavobacteriales</taxon>
        <taxon>Flavobacteriaceae</taxon>
        <taxon>Subsaximicrobium</taxon>
    </lineage>
</organism>
<comment type="caution">
    <text evidence="1">The sequence shown here is derived from an EMBL/GenBank/DDBJ whole genome shotgun (WGS) entry which is preliminary data.</text>
</comment>
<reference evidence="1 2" key="1">
    <citation type="submission" date="2019-08" db="EMBL/GenBank/DDBJ databases">
        <title>Genomes of Subsaximicrobium wynnwilliamsii strains.</title>
        <authorList>
            <person name="Bowman J.P."/>
        </authorList>
    </citation>
    <scope>NUCLEOTIDE SEQUENCE [LARGE SCALE GENOMIC DNA]</scope>
    <source>
        <strain evidence="1 2">2-80-2</strain>
    </source>
</reference>
<dbReference type="AlphaFoldDB" id="A0A5C6ZF31"/>
<dbReference type="Proteomes" id="UP000321578">
    <property type="component" value="Unassembled WGS sequence"/>
</dbReference>
<protein>
    <submittedName>
        <fullName evidence="1">Uncharacterized protein</fullName>
    </submittedName>
</protein>
<proteinExistence type="predicted"/>
<gene>
    <name evidence="1" type="ORF">ESY86_15310</name>
</gene>
<dbReference type="OrthoDB" id="1496326at2"/>
<sequence>MKNLIMFIALSSIVWSCSHDQISDSPSSIDSNESIELKNSRDTLDVLTLEDIDNMFKEEFKDYEEVKISNKLEIDGLKNKSLLKDENLNRSPTLNGPFTVNAVQSLVFSNKKILFSGGQGGLATGIYICDIYKFQSVVSIPLNGAPAADLPTPSGYISASSQTVGINEYTNTTQTSKQYVIATWMINVKYNLNAQFINIDLPNTLQNGFDYTYYYFTL</sequence>
<dbReference type="EMBL" id="VORO01000019">
    <property type="protein sequence ID" value="TXD87838.1"/>
    <property type="molecule type" value="Genomic_DNA"/>
</dbReference>
<accession>A0A5C6ZF31</accession>
<name>A0A5C6ZF31_9FLAO</name>
<evidence type="ECO:0000313" key="2">
    <source>
        <dbReference type="Proteomes" id="UP000321578"/>
    </source>
</evidence>
<dbReference type="RefSeq" id="WP_147087468.1">
    <property type="nucleotide sequence ID" value="NZ_VORM01000018.1"/>
</dbReference>
<evidence type="ECO:0000313" key="1">
    <source>
        <dbReference type="EMBL" id="TXD87838.1"/>
    </source>
</evidence>